<evidence type="ECO:0000313" key="5">
    <source>
        <dbReference type="Proteomes" id="UP000307507"/>
    </source>
</evidence>
<dbReference type="OrthoDB" id="1652165at2"/>
<dbReference type="NCBIfam" id="NF033708">
    <property type="entry name" value="T9SS_Cterm_ChiA"/>
    <property type="match status" value="1"/>
</dbReference>
<evidence type="ECO:0000313" key="4">
    <source>
        <dbReference type="EMBL" id="THF51338.1"/>
    </source>
</evidence>
<dbReference type="GO" id="GO:0005509">
    <property type="term" value="F:calcium ion binding"/>
    <property type="evidence" value="ECO:0007669"/>
    <property type="project" value="InterPro"/>
</dbReference>
<dbReference type="CDD" id="cd00063">
    <property type="entry name" value="FN3"/>
    <property type="match status" value="1"/>
</dbReference>
<keyword evidence="1 2" id="KW-0732">Signal</keyword>
<evidence type="ECO:0000256" key="1">
    <source>
        <dbReference type="ARBA" id="ARBA00022729"/>
    </source>
</evidence>
<dbReference type="Proteomes" id="UP000307507">
    <property type="component" value="Unassembled WGS sequence"/>
</dbReference>
<dbReference type="InterPro" id="IPR036116">
    <property type="entry name" value="FN3_sf"/>
</dbReference>
<gene>
    <name evidence="4" type="ORF">E6C50_06115</name>
</gene>
<feature type="domain" description="Fibronectin type-III" evidence="3">
    <location>
        <begin position="622"/>
        <end position="721"/>
    </location>
</feature>
<dbReference type="InterPro" id="IPR003961">
    <property type="entry name" value="FN3_dom"/>
</dbReference>
<feature type="chain" id="PRO_5021027678" evidence="2">
    <location>
        <begin position="28"/>
        <end position="1265"/>
    </location>
</feature>
<evidence type="ECO:0000259" key="3">
    <source>
        <dbReference type="PROSITE" id="PS50853"/>
    </source>
</evidence>
<proteinExistence type="predicted"/>
<protein>
    <submittedName>
        <fullName evidence="4">T9SS sorting signal type C domain-containing protein</fullName>
    </submittedName>
</protein>
<dbReference type="Gene3D" id="2.60.40.1080">
    <property type="match status" value="1"/>
</dbReference>
<dbReference type="InterPro" id="IPR026444">
    <property type="entry name" value="Secre_tail"/>
</dbReference>
<evidence type="ECO:0000256" key="2">
    <source>
        <dbReference type="SAM" id="SignalP"/>
    </source>
</evidence>
<sequence length="1265" mass="131113">MKQKLHCLSLKYAMFLLACFMGLNSWGQVSITALPYTKSDNFDTYNPSSATNATNTLPAGWSLSGAASYNGRNTGTANGGGFYAYGVATPTANYSLGALPSSSNTYTYTLSFVNNSGSAITSLKLSWDYQQWRYGGANTSGWDVTGTGALATNTTLNAKDFSGVATGTNGNVSTTPVAEFTLTGLNIAVGASFGISWVTTNLSGTDNGVSIDNFTMTATGAPPVAPVVTGATFNGTVGTAFSQTISATGNPTSYALVTGTLPAGLTLNTTTGAITGTPTAVSTASVTVKATNTVGDSDPATINFNIVKGNQTITFANVNKQYGDADFALTGTASSGLTVTYTSSNPAVATITGNTVTITGAGTTNITASQVGDANYNAATDVVRTLTVSKRNATVTGVTANNKVADGTTAATLSGTPTLTGVLAADVANVILGGTPVATFASSAVGNGIAVTVTGYTISGSAAANYNVVQPTGLTANITAIAEPVATAATAVNANDFTAHWNAVPQADAYLLDVSEYASFSTSATANLLEKFESGLSTSGYGFGTVTLTSGVWSINAVLRAAVSSAYDGYGAQLRASDGKMTSPSFSKVTSVTFFAKRGSSASTLKVSKIVNGVTTLLESFPLDNLGFDEYTVAVNETASDVKIVFENGSGVGYIDEVTINYATTAPSFVTGYENLNVGNVTSYVVTGLNPNTTYHYRVRAKNASTTSANSNVIDVTTTVTTATWNGTAWSNVTGPTATIEAVIAGAYNTNTNGVFTAKKLTLNSGSFRLASGTNLTVVNDVVNNMTAADFVIENNANLIQTNAVANTGAVTVHRNSAPIVRLDHTLWSAPVEGQNLFGFSPNTLTNRFYTYQTTTNTYVNTGLTATSTFVPGKGFAVRAPNNYQASPAAAWEGVFVGKPNNGNVTFTLETTGTGYNLVGNPYPSVIDGTAFLNGNLTIDGTLYFYAHTLTMNAQGQFPAGTNYATWTPGSGGVAATLGTSGVPANVPNGKIQVGQGFLVKSLPAGGNVSFANTMRTADNNNQFFRSVAGMNAAMPTEEIERHRIWLNLTNDSGTAFNQILVAYAQGATAGVDRGYDGLAFGNTGSSLSSKIETADYTIQGRALPFNDNDVVALGFKAATAGNYTITLSSFDGLFTGNQEVYLKDNANNGALHNLKNGAYTFASAEGTFDNRFEIVYKSTLGTIDATLDATKVVVYKQNTALHIETKNTSIKEVAIFDINGRMVYQKAKVNNNTLVISDLSVAQQVLLVQITAEDNKTTTVKVIY</sequence>
<dbReference type="SUPFAM" id="SSF49373">
    <property type="entry name" value="Invasin/intimin cell-adhesion fragments"/>
    <property type="match status" value="1"/>
</dbReference>
<dbReference type="InterPro" id="IPR041248">
    <property type="entry name" value="YDG"/>
</dbReference>
<dbReference type="Pfam" id="PF18657">
    <property type="entry name" value="YDG"/>
    <property type="match status" value="1"/>
</dbReference>
<dbReference type="NCBIfam" id="TIGR04183">
    <property type="entry name" value="Por_Secre_tail"/>
    <property type="match status" value="1"/>
</dbReference>
<feature type="signal peptide" evidence="2">
    <location>
        <begin position="1"/>
        <end position="27"/>
    </location>
</feature>
<name>A0A4S3ZZB7_9FLAO</name>
<dbReference type="AlphaFoldDB" id="A0A4S3ZZB7"/>
<dbReference type="InterPro" id="IPR013783">
    <property type="entry name" value="Ig-like_fold"/>
</dbReference>
<dbReference type="Pfam" id="PF05345">
    <property type="entry name" value="He_PIG"/>
    <property type="match status" value="1"/>
</dbReference>
<dbReference type="Gene3D" id="2.60.40.10">
    <property type="entry name" value="Immunoglobulins"/>
    <property type="match status" value="2"/>
</dbReference>
<dbReference type="SUPFAM" id="SSF49313">
    <property type="entry name" value="Cadherin-like"/>
    <property type="match status" value="1"/>
</dbReference>
<dbReference type="RefSeq" id="WP_136402324.1">
    <property type="nucleotide sequence ID" value="NZ_SSNZ01000002.1"/>
</dbReference>
<dbReference type="EMBL" id="SSNZ01000002">
    <property type="protein sequence ID" value="THF51338.1"/>
    <property type="molecule type" value="Genomic_DNA"/>
</dbReference>
<dbReference type="PROSITE" id="PS50853">
    <property type="entry name" value="FN3"/>
    <property type="match status" value="1"/>
</dbReference>
<dbReference type="GO" id="GO:0016020">
    <property type="term" value="C:membrane"/>
    <property type="evidence" value="ECO:0007669"/>
    <property type="project" value="InterPro"/>
</dbReference>
<dbReference type="InterPro" id="IPR008964">
    <property type="entry name" value="Invasin/intimin_cell_adhesion"/>
</dbReference>
<reference evidence="4 5" key="1">
    <citation type="submission" date="2019-04" db="EMBL/GenBank/DDBJ databases">
        <title>Flavobacterium sp. nov. isolated from construction timber.</title>
        <authorList>
            <person name="Lin S.-Y."/>
            <person name="Chang C.-T."/>
            <person name="Young C.-C."/>
        </authorList>
    </citation>
    <scope>NUCLEOTIDE SEQUENCE [LARGE SCALE GENOMIC DNA]</scope>
    <source>
        <strain evidence="4 5">CC-CTC003</strain>
    </source>
</reference>
<organism evidence="4 5">
    <name type="scientific">Flavobacterium supellecticarium</name>
    <dbReference type="NCBI Taxonomy" id="2565924"/>
    <lineage>
        <taxon>Bacteria</taxon>
        <taxon>Pseudomonadati</taxon>
        <taxon>Bacteroidota</taxon>
        <taxon>Flavobacteriia</taxon>
        <taxon>Flavobacteriales</taxon>
        <taxon>Flavobacteriaceae</taxon>
        <taxon>Flavobacterium</taxon>
    </lineage>
</organism>
<dbReference type="InterPro" id="IPR015919">
    <property type="entry name" value="Cadherin-like_sf"/>
</dbReference>
<dbReference type="SUPFAM" id="SSF49265">
    <property type="entry name" value="Fibronectin type III"/>
    <property type="match status" value="1"/>
</dbReference>
<keyword evidence="5" id="KW-1185">Reference proteome</keyword>
<accession>A0A4S3ZZB7</accession>
<comment type="caution">
    <text evidence="4">The sequence shown here is derived from an EMBL/GenBank/DDBJ whole genome shotgun (WGS) entry which is preliminary data.</text>
</comment>